<dbReference type="InterPro" id="IPR023828">
    <property type="entry name" value="Peptidase_S8_Ser-AS"/>
</dbReference>
<dbReference type="InterPro" id="IPR007280">
    <property type="entry name" value="Peptidase_C_arc/bac"/>
</dbReference>
<feature type="active site" description="Charge relay system" evidence="9">
    <location>
        <position position="198"/>
    </location>
</feature>
<dbReference type="InterPro" id="IPR000209">
    <property type="entry name" value="Peptidase_S8/S53_dom"/>
</dbReference>
<dbReference type="CDD" id="cd07496">
    <property type="entry name" value="Peptidases_S8_13"/>
    <property type="match status" value="1"/>
</dbReference>
<evidence type="ECO:0000256" key="3">
    <source>
        <dbReference type="ARBA" id="ARBA00022525"/>
    </source>
</evidence>
<dbReference type="InterPro" id="IPR050131">
    <property type="entry name" value="Peptidase_S8_subtilisin-like"/>
</dbReference>
<keyword evidence="4 9" id="KW-0645">Protease</keyword>
<evidence type="ECO:0000259" key="12">
    <source>
        <dbReference type="Pfam" id="PF00082"/>
    </source>
</evidence>
<keyword evidence="7 9" id="KW-0720">Serine protease</keyword>
<feature type="domain" description="Peptidase S8/S53" evidence="12">
    <location>
        <begin position="189"/>
        <end position="486"/>
    </location>
</feature>
<evidence type="ECO:0000256" key="4">
    <source>
        <dbReference type="ARBA" id="ARBA00022670"/>
    </source>
</evidence>
<dbReference type="PANTHER" id="PTHR43806">
    <property type="entry name" value="PEPTIDASE S8"/>
    <property type="match status" value="1"/>
</dbReference>
<dbReference type="InterPro" id="IPR023827">
    <property type="entry name" value="Peptidase_S8_Asp-AS"/>
</dbReference>
<name>A0A2S7DMG0_9XANT</name>
<comment type="subcellular location">
    <subcellularLocation>
        <location evidence="1">Secreted</location>
    </subcellularLocation>
</comment>
<dbReference type="GO" id="GO:0005576">
    <property type="term" value="C:extracellular region"/>
    <property type="evidence" value="ECO:0007669"/>
    <property type="project" value="UniProtKB-SubCell"/>
</dbReference>
<protein>
    <submittedName>
        <fullName evidence="14">Protease</fullName>
    </submittedName>
</protein>
<comment type="similarity">
    <text evidence="2 9 10">Belongs to the peptidase S8 family.</text>
</comment>
<organism evidence="14 15">
    <name type="scientific">Xanthomonas melonis</name>
    <dbReference type="NCBI Taxonomy" id="56456"/>
    <lineage>
        <taxon>Bacteria</taxon>
        <taxon>Pseudomonadati</taxon>
        <taxon>Pseudomonadota</taxon>
        <taxon>Gammaproteobacteria</taxon>
        <taxon>Lysobacterales</taxon>
        <taxon>Lysobacteraceae</taxon>
        <taxon>Xanthomonas</taxon>
    </lineage>
</organism>
<dbReference type="FunFam" id="3.40.50.200:FF:000022">
    <property type="entry name" value="Extracellular protease"/>
    <property type="match status" value="1"/>
</dbReference>
<dbReference type="AlphaFoldDB" id="A0A2S7DMG0"/>
<gene>
    <name evidence="14" type="ORF">XmelCFBP4644_03560</name>
</gene>
<evidence type="ECO:0000256" key="2">
    <source>
        <dbReference type="ARBA" id="ARBA00011073"/>
    </source>
</evidence>
<dbReference type="PROSITE" id="PS00138">
    <property type="entry name" value="SUBTILASE_SER"/>
    <property type="match status" value="1"/>
</dbReference>
<evidence type="ECO:0000256" key="1">
    <source>
        <dbReference type="ARBA" id="ARBA00004613"/>
    </source>
</evidence>
<evidence type="ECO:0000256" key="8">
    <source>
        <dbReference type="ARBA" id="ARBA00023145"/>
    </source>
</evidence>
<evidence type="ECO:0000259" key="13">
    <source>
        <dbReference type="Pfam" id="PF04151"/>
    </source>
</evidence>
<feature type="active site" description="Charge relay system" evidence="9">
    <location>
        <position position="448"/>
    </location>
</feature>
<dbReference type="PROSITE" id="PS51892">
    <property type="entry name" value="SUBTILASE"/>
    <property type="match status" value="1"/>
</dbReference>
<evidence type="ECO:0000313" key="14">
    <source>
        <dbReference type="EMBL" id="PPU74982.1"/>
    </source>
</evidence>
<dbReference type="GO" id="GO:0004252">
    <property type="term" value="F:serine-type endopeptidase activity"/>
    <property type="evidence" value="ECO:0007669"/>
    <property type="project" value="UniProtKB-UniRule"/>
</dbReference>
<evidence type="ECO:0000256" key="5">
    <source>
        <dbReference type="ARBA" id="ARBA00022729"/>
    </source>
</evidence>
<accession>A0A2S7DMG0</accession>
<feature type="domain" description="Peptidase C-terminal archaeal/bacterial" evidence="13">
    <location>
        <begin position="547"/>
        <end position="611"/>
    </location>
</feature>
<dbReference type="InterPro" id="IPR036852">
    <property type="entry name" value="Peptidase_S8/S53_dom_sf"/>
</dbReference>
<keyword evidence="8" id="KW-0865">Zymogen</keyword>
<evidence type="ECO:0000313" key="15">
    <source>
        <dbReference type="Proteomes" id="UP000239865"/>
    </source>
</evidence>
<dbReference type="InterPro" id="IPR034176">
    <property type="entry name" value="Peptidases_S8_13"/>
</dbReference>
<dbReference type="PANTHER" id="PTHR43806:SF11">
    <property type="entry name" value="CEREVISIN-RELATED"/>
    <property type="match status" value="1"/>
</dbReference>
<feature type="active site" description="Charge relay system" evidence="9">
    <location>
        <position position="261"/>
    </location>
</feature>
<dbReference type="EMBL" id="MDEH01000001">
    <property type="protein sequence ID" value="PPU74982.1"/>
    <property type="molecule type" value="Genomic_DNA"/>
</dbReference>
<feature type="chain" id="PRO_5015509530" evidence="11">
    <location>
        <begin position="27"/>
        <end position="627"/>
    </location>
</feature>
<dbReference type="Pfam" id="PF04151">
    <property type="entry name" value="PPC"/>
    <property type="match status" value="1"/>
</dbReference>
<feature type="signal peptide" evidence="11">
    <location>
        <begin position="1"/>
        <end position="26"/>
    </location>
</feature>
<dbReference type="PROSITE" id="PS00136">
    <property type="entry name" value="SUBTILASE_ASP"/>
    <property type="match status" value="1"/>
</dbReference>
<evidence type="ECO:0000256" key="11">
    <source>
        <dbReference type="SAM" id="SignalP"/>
    </source>
</evidence>
<keyword evidence="3" id="KW-0964">Secreted</keyword>
<evidence type="ECO:0000256" key="10">
    <source>
        <dbReference type="RuleBase" id="RU003355"/>
    </source>
</evidence>
<evidence type="ECO:0000256" key="7">
    <source>
        <dbReference type="ARBA" id="ARBA00022825"/>
    </source>
</evidence>
<dbReference type="Gene3D" id="3.40.50.200">
    <property type="entry name" value="Peptidase S8/S53 domain"/>
    <property type="match status" value="1"/>
</dbReference>
<dbReference type="Gene3D" id="2.60.120.380">
    <property type="match status" value="1"/>
</dbReference>
<dbReference type="RefSeq" id="WP_104585236.1">
    <property type="nucleotide sequence ID" value="NZ_JAJGQH010000024.1"/>
</dbReference>
<comment type="caution">
    <text evidence="14">The sequence shown here is derived from an EMBL/GenBank/DDBJ whole genome shotgun (WGS) entry which is preliminary data.</text>
</comment>
<keyword evidence="6 9" id="KW-0378">Hydrolase</keyword>
<proteinExistence type="inferred from homology"/>
<dbReference type="Proteomes" id="UP000239865">
    <property type="component" value="Unassembled WGS sequence"/>
</dbReference>
<dbReference type="Pfam" id="PF00082">
    <property type="entry name" value="Peptidase_S8"/>
    <property type="match status" value="1"/>
</dbReference>
<reference evidence="14 15" key="1">
    <citation type="submission" date="2016-08" db="EMBL/GenBank/DDBJ databases">
        <authorList>
            <person name="Seilhamer J.J."/>
        </authorList>
    </citation>
    <scope>NUCLEOTIDE SEQUENCE [LARGE SCALE GENOMIC DNA]</scope>
    <source>
        <strain evidence="14 15">CFBP4644</strain>
    </source>
</reference>
<sequence length="627" mass="64586">MNDASLPLRTLLLSAVLAAAPFQSQAASNDLQLRGLSGAEVPTATRFTGRLIVRYRDTVGSDNARLAIVSTAARRANVLRTAAGASRAAPVNARVLRRTGTGASLLRIAETLSPSEQDNLLRELRADPAVDYAQFDRMMYAVDDLAGPVVATPAATTPPDDPRYANFQWHLQDGPGGIRAPQAWAASTGAGTVVAVLDTGILPDHPDLKRNDHILPGYDFISSAFISRRPTDERVPGALDMGDWLEENNACFQPPRDSSWHGTHTAGTIGELTNNGIGGAGVAHDAQILPIRVLGQCGGSGADIADAILWASGGHIDGVPDNTHPAEVISLSLGGPGSCDSDTQRAIDGAVANGSVVVVAAGNDASNAAQSSPASCRNVVNVGATRITGGIAFYSNFGSSVDLAGPGGGAFEDPGNNQWDGFVLSTGYTGKTTPTSGDYTYVGQAGTSMATPHVAAVAALVQSYLAGAGKRPLTPAQLETLLRQTARPFPVAPPLSTPIGSGIVDAAAALDYVQNNCIGAGCPPVTLPLSNRQPLVAQSVGEGDQLVYSYTATAGSALNLLSFGGGGNVAMYVKFGEQPTTASYDLRSVRTGSAQTIRLAAPRAGTYYITLIGGTGGFNNISLMARQ</sequence>
<evidence type="ECO:0000256" key="9">
    <source>
        <dbReference type="PROSITE-ProRule" id="PRU01240"/>
    </source>
</evidence>
<dbReference type="SUPFAM" id="SSF52743">
    <property type="entry name" value="Subtilisin-like"/>
    <property type="match status" value="1"/>
</dbReference>
<dbReference type="OrthoDB" id="9790784at2"/>
<keyword evidence="5 11" id="KW-0732">Signal</keyword>
<dbReference type="PRINTS" id="PR00723">
    <property type="entry name" value="SUBTILISIN"/>
</dbReference>
<dbReference type="GO" id="GO:0006508">
    <property type="term" value="P:proteolysis"/>
    <property type="evidence" value="ECO:0007669"/>
    <property type="project" value="UniProtKB-KW"/>
</dbReference>
<dbReference type="InterPro" id="IPR015500">
    <property type="entry name" value="Peptidase_S8_subtilisin-rel"/>
</dbReference>
<evidence type="ECO:0000256" key="6">
    <source>
        <dbReference type="ARBA" id="ARBA00022801"/>
    </source>
</evidence>